<accession>R4YQV9</accession>
<keyword evidence="1" id="KW-0812">Transmembrane</keyword>
<proteinExistence type="predicted"/>
<dbReference type="Proteomes" id="UP000032749">
    <property type="component" value="Chromosome"/>
</dbReference>
<keyword evidence="1" id="KW-0472">Membrane</keyword>
<evidence type="ECO:0000313" key="4">
    <source>
        <dbReference type="Proteomes" id="UP000032749"/>
    </source>
</evidence>
<evidence type="ECO:0000313" key="3">
    <source>
        <dbReference type="EMBL" id="CCK77591.1"/>
    </source>
</evidence>
<organism evidence="3 4">
    <name type="scientific">Oleispira antarctica RB-8</name>
    <dbReference type="NCBI Taxonomy" id="698738"/>
    <lineage>
        <taxon>Bacteria</taxon>
        <taxon>Pseudomonadati</taxon>
        <taxon>Pseudomonadota</taxon>
        <taxon>Gammaproteobacteria</taxon>
        <taxon>Oceanospirillales</taxon>
        <taxon>Oceanospirillaceae</taxon>
        <taxon>Oleispira</taxon>
    </lineage>
</organism>
<dbReference type="AlphaFoldDB" id="R4YQV9"/>
<dbReference type="KEGG" id="oai:OLEAN_C34150"/>
<feature type="transmembrane region" description="Helical" evidence="1">
    <location>
        <begin position="147"/>
        <end position="167"/>
    </location>
</feature>
<feature type="transmembrane region" description="Helical" evidence="1">
    <location>
        <begin position="217"/>
        <end position="234"/>
    </location>
</feature>
<evidence type="ECO:0000259" key="2">
    <source>
        <dbReference type="Pfam" id="PF10277"/>
    </source>
</evidence>
<sequence length="242" mass="27333">MQRYFFSQQKTNIKLELGFAMSFGQFIALASFILSAGTIAVTYWVGIAQETVKVCVPFITGCTDITYTGLAGDAGFIFRGGLVSGCVFILVWWHCMRIWLKPSIVTRASRINLNLMTFFGMLAAVGLIWGTAVLAPTKEQVLWGPHIRGANTFFEGILLALSFNFYLIWRGRKNGLLEVPSFKFKAVLFVLIWIVLVAFVANSVGEHMKRGTKIAEWWATLLICLYFLSSYWDWKKIQLKIA</sequence>
<gene>
    <name evidence="3" type="ORF">OLEAN_C34150</name>
</gene>
<keyword evidence="4" id="KW-1185">Reference proteome</keyword>
<dbReference type="EMBL" id="FO203512">
    <property type="protein sequence ID" value="CCK77591.1"/>
    <property type="molecule type" value="Genomic_DNA"/>
</dbReference>
<reference evidence="3 4" key="1">
    <citation type="journal article" date="2013" name="Nat. Commun.">
        <title>Genome sequence and functional genomic analysis of the oil-degrading bacterium Oleispira antarctica.</title>
        <authorList>
            <person name="Kube M."/>
            <person name="Chernikova T.N."/>
            <person name="Al-Ramahi Y."/>
            <person name="Beloqui A."/>
            <person name="Lopez-Cortez N."/>
            <person name="Guazzaroni M.E."/>
            <person name="Heipieper H.J."/>
            <person name="Klages S."/>
            <person name="Kotsyurbenko O.R."/>
            <person name="Langer I."/>
            <person name="Nechitaylo T.Y."/>
            <person name="Lunsdorf H."/>
            <person name="Fernandez M."/>
            <person name="Juarez S."/>
            <person name="Ciordia S."/>
            <person name="Singer A."/>
            <person name="Kagan O."/>
            <person name="Egorova O."/>
            <person name="Petit P.A."/>
            <person name="Stogios P."/>
            <person name="Kim Y."/>
            <person name="Tchigvintsev A."/>
            <person name="Flick R."/>
            <person name="Denaro R."/>
            <person name="Genovese M."/>
            <person name="Albar J.P."/>
            <person name="Reva O.N."/>
            <person name="Martinez-Gomariz M."/>
            <person name="Tran H."/>
            <person name="Ferrer M."/>
            <person name="Savchenko A."/>
            <person name="Yakunin A.F."/>
            <person name="Yakimov M.M."/>
            <person name="Golyshina O.V."/>
            <person name="Reinhardt R."/>
            <person name="Golyshin P.N."/>
        </authorList>
    </citation>
    <scope>NUCLEOTIDE SEQUENCE [LARGE SCALE GENOMIC DNA]</scope>
</reference>
<feature type="transmembrane region" description="Helical" evidence="1">
    <location>
        <begin position="187"/>
        <end position="205"/>
    </location>
</feature>
<evidence type="ECO:0000256" key="1">
    <source>
        <dbReference type="SAM" id="Phobius"/>
    </source>
</evidence>
<feature type="domain" description="CWH43-like N-terminal" evidence="2">
    <location>
        <begin position="25"/>
        <end position="236"/>
    </location>
</feature>
<feature type="transmembrane region" description="Helical" evidence="1">
    <location>
        <begin position="21"/>
        <end position="44"/>
    </location>
</feature>
<feature type="transmembrane region" description="Helical" evidence="1">
    <location>
        <begin position="115"/>
        <end position="135"/>
    </location>
</feature>
<dbReference type="Pfam" id="PF10277">
    <property type="entry name" value="Frag1"/>
    <property type="match status" value="1"/>
</dbReference>
<dbReference type="HOGENOM" id="CLU_1244834_0_0_6"/>
<dbReference type="InterPro" id="IPR019402">
    <property type="entry name" value="CWH43_N"/>
</dbReference>
<dbReference type="OrthoDB" id="9180406at2"/>
<keyword evidence="1" id="KW-1133">Transmembrane helix</keyword>
<name>R4YQV9_OLEAN</name>
<protein>
    <recommendedName>
        <fullName evidence="2">CWH43-like N-terminal domain-containing protein</fullName>
    </recommendedName>
</protein>
<feature type="transmembrane region" description="Helical" evidence="1">
    <location>
        <begin position="76"/>
        <end position="95"/>
    </location>
</feature>